<keyword evidence="2" id="KW-1185">Reference proteome</keyword>
<protein>
    <submittedName>
        <fullName evidence="1">Cytoskeletal protein binding protein</fullName>
    </submittedName>
</protein>
<sequence>MPLVEVRRAIYAYEPADGDELAIREGDVLYILSSNDPDWLQAKRKPVDADGAEEHGLVPANHTEI</sequence>
<name>A0ACC1LEP7_9FUNG</name>
<comment type="caution">
    <text evidence="1">The sequence shown here is derived from an EMBL/GenBank/DDBJ whole genome shotgun (WGS) entry which is preliminary data.</text>
</comment>
<organism evidence="1 2">
    <name type="scientific">Coemansia furcata</name>
    <dbReference type="NCBI Taxonomy" id="417177"/>
    <lineage>
        <taxon>Eukaryota</taxon>
        <taxon>Fungi</taxon>
        <taxon>Fungi incertae sedis</taxon>
        <taxon>Zoopagomycota</taxon>
        <taxon>Kickxellomycotina</taxon>
        <taxon>Kickxellomycetes</taxon>
        <taxon>Kickxellales</taxon>
        <taxon>Kickxellaceae</taxon>
        <taxon>Coemansia</taxon>
    </lineage>
</organism>
<gene>
    <name evidence="1" type="primary">SLA1</name>
    <name evidence="1" type="ORF">H4S07_003733</name>
</gene>
<reference evidence="1" key="1">
    <citation type="submission" date="2022-07" db="EMBL/GenBank/DDBJ databases">
        <title>Phylogenomic reconstructions and comparative analyses of Kickxellomycotina fungi.</title>
        <authorList>
            <person name="Reynolds N.K."/>
            <person name="Stajich J.E."/>
            <person name="Barry K."/>
            <person name="Grigoriev I.V."/>
            <person name="Crous P."/>
            <person name="Smith M.E."/>
        </authorList>
    </citation>
    <scope>NUCLEOTIDE SEQUENCE</scope>
    <source>
        <strain evidence="1">CBS 102833</strain>
    </source>
</reference>
<evidence type="ECO:0000313" key="1">
    <source>
        <dbReference type="EMBL" id="KAJ2806739.1"/>
    </source>
</evidence>
<evidence type="ECO:0000313" key="2">
    <source>
        <dbReference type="Proteomes" id="UP001140096"/>
    </source>
</evidence>
<proteinExistence type="predicted"/>
<dbReference type="Proteomes" id="UP001140096">
    <property type="component" value="Unassembled WGS sequence"/>
</dbReference>
<accession>A0ACC1LEP7</accession>
<dbReference type="EMBL" id="JANBUP010001295">
    <property type="protein sequence ID" value="KAJ2806739.1"/>
    <property type="molecule type" value="Genomic_DNA"/>
</dbReference>
<feature type="non-terminal residue" evidence="1">
    <location>
        <position position="65"/>
    </location>
</feature>